<evidence type="ECO:0000256" key="6">
    <source>
        <dbReference type="ARBA" id="ARBA00022840"/>
    </source>
</evidence>
<dbReference type="PROSITE" id="PS50011">
    <property type="entry name" value="PROTEIN_KINASE_DOM"/>
    <property type="match status" value="1"/>
</dbReference>
<dbReference type="Gene3D" id="1.10.510.10">
    <property type="entry name" value="Transferase(Phosphotransferase) domain 1"/>
    <property type="match status" value="2"/>
</dbReference>
<feature type="binding site" evidence="9">
    <location>
        <position position="140"/>
    </location>
    <ligand>
        <name>ATP</name>
        <dbReference type="ChEBI" id="CHEBI:30616"/>
    </ligand>
</feature>
<dbReference type="InterPro" id="IPR000719">
    <property type="entry name" value="Prot_kinase_dom"/>
</dbReference>
<evidence type="ECO:0000256" key="2">
    <source>
        <dbReference type="ARBA" id="ARBA00022527"/>
    </source>
</evidence>
<feature type="compositionally biased region" description="Pro residues" evidence="10">
    <location>
        <begin position="64"/>
        <end position="75"/>
    </location>
</feature>
<evidence type="ECO:0000256" key="3">
    <source>
        <dbReference type="ARBA" id="ARBA00022679"/>
    </source>
</evidence>
<evidence type="ECO:0000256" key="7">
    <source>
        <dbReference type="ARBA" id="ARBA00047899"/>
    </source>
</evidence>
<dbReference type="PROSITE" id="PS00107">
    <property type="entry name" value="PROTEIN_KINASE_ATP"/>
    <property type="match status" value="1"/>
</dbReference>
<evidence type="ECO:0000256" key="1">
    <source>
        <dbReference type="ARBA" id="ARBA00012513"/>
    </source>
</evidence>
<comment type="catalytic activity">
    <reaction evidence="7">
        <text>L-threonyl-[protein] + ATP = O-phospho-L-threonyl-[protein] + ADP + H(+)</text>
        <dbReference type="Rhea" id="RHEA:46608"/>
        <dbReference type="Rhea" id="RHEA-COMP:11060"/>
        <dbReference type="Rhea" id="RHEA-COMP:11605"/>
        <dbReference type="ChEBI" id="CHEBI:15378"/>
        <dbReference type="ChEBI" id="CHEBI:30013"/>
        <dbReference type="ChEBI" id="CHEBI:30616"/>
        <dbReference type="ChEBI" id="CHEBI:61977"/>
        <dbReference type="ChEBI" id="CHEBI:456216"/>
        <dbReference type="EC" id="2.7.11.1"/>
    </reaction>
</comment>
<evidence type="ECO:0000313" key="12">
    <source>
        <dbReference type="EMBL" id="VWO95056.1"/>
    </source>
</evidence>
<evidence type="ECO:0000256" key="4">
    <source>
        <dbReference type="ARBA" id="ARBA00022741"/>
    </source>
</evidence>
<dbReference type="Pfam" id="PF00069">
    <property type="entry name" value="Pkinase"/>
    <property type="match status" value="1"/>
</dbReference>
<evidence type="ECO:0000256" key="8">
    <source>
        <dbReference type="ARBA" id="ARBA00048679"/>
    </source>
</evidence>
<protein>
    <recommendedName>
        <fullName evidence="1">non-specific serine/threonine protein kinase</fullName>
        <ecNumber evidence="1">2.7.11.1</ecNumber>
    </recommendedName>
</protein>
<feature type="region of interest" description="Disordered" evidence="10">
    <location>
        <begin position="299"/>
        <end position="322"/>
    </location>
</feature>
<evidence type="ECO:0000256" key="10">
    <source>
        <dbReference type="SAM" id="MobiDB-lite"/>
    </source>
</evidence>
<evidence type="ECO:0000256" key="9">
    <source>
        <dbReference type="PROSITE-ProRule" id="PRU10141"/>
    </source>
</evidence>
<keyword evidence="5 12" id="KW-0418">Kinase</keyword>
<dbReference type="SMART" id="SM00220">
    <property type="entry name" value="S_TKc"/>
    <property type="match status" value="1"/>
</dbReference>
<dbReference type="EMBL" id="LR724467">
    <property type="protein sequence ID" value="VWO95056.1"/>
    <property type="molecule type" value="Genomic_DNA"/>
</dbReference>
<dbReference type="EC" id="2.7.11.1" evidence="1"/>
<comment type="catalytic activity">
    <reaction evidence="8">
        <text>L-seryl-[protein] + ATP = O-phospho-L-seryl-[protein] + ADP + H(+)</text>
        <dbReference type="Rhea" id="RHEA:17989"/>
        <dbReference type="Rhea" id="RHEA-COMP:9863"/>
        <dbReference type="Rhea" id="RHEA-COMP:11604"/>
        <dbReference type="ChEBI" id="CHEBI:15378"/>
        <dbReference type="ChEBI" id="CHEBI:29999"/>
        <dbReference type="ChEBI" id="CHEBI:30616"/>
        <dbReference type="ChEBI" id="CHEBI:83421"/>
        <dbReference type="ChEBI" id="CHEBI:456216"/>
        <dbReference type="EC" id="2.7.11.1"/>
    </reaction>
</comment>
<proteinExistence type="predicted"/>
<keyword evidence="4 9" id="KW-0547">Nucleotide-binding</keyword>
<dbReference type="GO" id="GO:0004674">
    <property type="term" value="F:protein serine/threonine kinase activity"/>
    <property type="evidence" value="ECO:0007669"/>
    <property type="project" value="UniProtKB-KW"/>
</dbReference>
<dbReference type="GO" id="GO:0035556">
    <property type="term" value="P:intracellular signal transduction"/>
    <property type="evidence" value="ECO:0007669"/>
    <property type="project" value="TreeGrafter"/>
</dbReference>
<feature type="region of interest" description="Disordered" evidence="10">
    <location>
        <begin position="60"/>
        <end position="101"/>
    </location>
</feature>
<dbReference type="InterPro" id="IPR017441">
    <property type="entry name" value="Protein_kinase_ATP_BS"/>
</dbReference>
<keyword evidence="6 9" id="KW-0067">ATP-binding</keyword>
<dbReference type="InterPro" id="IPR008271">
    <property type="entry name" value="Ser/Thr_kinase_AS"/>
</dbReference>
<dbReference type="AlphaFoldDB" id="A0A5K1JVH5"/>
<accession>A0A5K1JVH5</accession>
<dbReference type="GO" id="GO:0005524">
    <property type="term" value="F:ATP binding"/>
    <property type="evidence" value="ECO:0007669"/>
    <property type="project" value="UniProtKB-UniRule"/>
</dbReference>
<evidence type="ECO:0000259" key="11">
    <source>
        <dbReference type="PROSITE" id="PS50011"/>
    </source>
</evidence>
<dbReference type="PANTHER" id="PTHR24356">
    <property type="entry name" value="SERINE/THREONINE-PROTEIN KINASE"/>
    <property type="match status" value="1"/>
</dbReference>
<dbReference type="Gene3D" id="3.30.200.20">
    <property type="entry name" value="Phosphorylase Kinase, domain 1"/>
    <property type="match status" value="1"/>
</dbReference>
<evidence type="ECO:0000256" key="5">
    <source>
        <dbReference type="ARBA" id="ARBA00022777"/>
    </source>
</evidence>
<keyword evidence="2 12" id="KW-0723">Serine/threonine-protein kinase</keyword>
<feature type="domain" description="Protein kinase" evidence="11">
    <location>
        <begin position="111"/>
        <end position="422"/>
    </location>
</feature>
<reference evidence="12" key="1">
    <citation type="submission" date="2019-10" db="EMBL/GenBank/DDBJ databases">
        <authorList>
            <person name="Nor Muhammad N."/>
        </authorList>
    </citation>
    <scope>NUCLEOTIDE SEQUENCE</scope>
</reference>
<dbReference type="InterPro" id="IPR011009">
    <property type="entry name" value="Kinase-like_dom_sf"/>
</dbReference>
<dbReference type="PROSITE" id="PS00108">
    <property type="entry name" value="PROTEIN_KINASE_ST"/>
    <property type="match status" value="1"/>
</dbReference>
<organism evidence="12">
    <name type="scientific">Ganoderma boninense</name>
    <dbReference type="NCBI Taxonomy" id="34458"/>
    <lineage>
        <taxon>Eukaryota</taxon>
        <taxon>Fungi</taxon>
        <taxon>Dikarya</taxon>
        <taxon>Basidiomycota</taxon>
        <taxon>Agaricomycotina</taxon>
        <taxon>Agaricomycetes</taxon>
        <taxon>Polyporales</taxon>
        <taxon>Polyporaceae</taxon>
        <taxon>Ganoderma</taxon>
    </lineage>
</organism>
<dbReference type="InterPro" id="IPR050236">
    <property type="entry name" value="Ser_Thr_kinase_AGC"/>
</dbReference>
<sequence length="543" mass="61338">MYEEVGERTLYEFDVIDRVKSVVVNLDFSPPASPVLVPVPHEPQPAPVFLHVHEALHSISPACSPDPRPPSPLPHTPTTASPSPHASPSSSPPSPPPLRARHGRVLSAADFRPLRVLGKGGHGTVYLIEDVVSERPFALKVIEKNGLRLREYPPVFEEQAVLRALSSGGAGEQTQPPSIAPLAGSFEDSDNFYFLTVGDAGIQRGNELTDGGYTLQEYYPRGDLMMEMKRNGIVPEHQARLWCAELLVALEHLHKQRIVHRDVKLDNILLDEDNHIALTDFGIARAFARTDADRPWTRLAPWNTPDASRHEECERGDGRRARSKGLEVDETHSLMGTPGYVAPEVYSGSYSTLKRILPKLPFGLQPREQRLEEVISRTDSLPADLDLRGMVEEDARDLLMKMLEKDPKKRPSVRKLKKHRWFRGIKWEAIERREPKTRAYKLPDTEVSVEQECFYIPFGRQYAAHEVVPHEWFEWTSPSLQGGDTTYDTTTDWSLASTCYVDFSQSAEPLRPKEPVTVPNVRKWPTVIERMKGWLRKRGMSIS</sequence>
<dbReference type="GO" id="GO:0106310">
    <property type="term" value="F:protein serine kinase activity"/>
    <property type="evidence" value="ECO:0007669"/>
    <property type="project" value="RHEA"/>
</dbReference>
<feature type="compositionally biased region" description="Low complexity" evidence="10">
    <location>
        <begin position="76"/>
        <end position="89"/>
    </location>
</feature>
<gene>
    <name evidence="12" type="primary">Q8NJW8</name>
</gene>
<feature type="compositionally biased region" description="Basic and acidic residues" evidence="10">
    <location>
        <begin position="307"/>
        <end position="322"/>
    </location>
</feature>
<keyword evidence="3 12" id="KW-0808">Transferase</keyword>
<dbReference type="SUPFAM" id="SSF56112">
    <property type="entry name" value="Protein kinase-like (PK-like)"/>
    <property type="match status" value="1"/>
</dbReference>
<name>A0A5K1JVH5_9APHY</name>
<dbReference type="PANTHER" id="PTHR24356:SF1">
    <property type="entry name" value="SERINE_THREONINE-PROTEIN KINASE GREATWALL"/>
    <property type="match status" value="1"/>
</dbReference>